<dbReference type="OrthoDB" id="6460605at2"/>
<gene>
    <name evidence="3" type="ORF">ACCUM_3928</name>
</gene>
<protein>
    <recommendedName>
        <fullName evidence="5">DUF1778 domain-containing protein</fullName>
    </recommendedName>
</protein>
<organism evidence="3 4">
    <name type="scientific">Candidatus Accumulibacter phosphatis</name>
    <dbReference type="NCBI Taxonomy" id="327160"/>
    <lineage>
        <taxon>Bacteria</taxon>
        <taxon>Pseudomonadati</taxon>
        <taxon>Pseudomonadota</taxon>
        <taxon>Betaproteobacteria</taxon>
        <taxon>Candidatus Accumulibacter</taxon>
    </lineage>
</organism>
<comment type="caution">
    <text evidence="3">The sequence shown here is derived from an EMBL/GenBank/DDBJ whole genome shotgun (WGS) entry which is preliminary data.</text>
</comment>
<keyword evidence="1" id="KW-1277">Toxin-antitoxin system</keyword>
<dbReference type="Gene3D" id="1.20.5.780">
    <property type="entry name" value="Single helix bin"/>
    <property type="match status" value="1"/>
</dbReference>
<accession>A0A5S4EN52</accession>
<dbReference type="Pfam" id="PF08681">
    <property type="entry name" value="TacA1"/>
    <property type="match status" value="1"/>
</dbReference>
<comment type="similarity">
    <text evidence="2">Belongs to the TacA antitoxin family.</text>
</comment>
<evidence type="ECO:0000313" key="3">
    <source>
        <dbReference type="EMBL" id="TMQ76796.1"/>
    </source>
</evidence>
<dbReference type="AlphaFoldDB" id="A0A5S4EN52"/>
<evidence type="ECO:0008006" key="5">
    <source>
        <dbReference type="Google" id="ProtNLM"/>
    </source>
</evidence>
<proteinExistence type="inferred from homology"/>
<dbReference type="RefSeq" id="WP_138678104.1">
    <property type="nucleotide sequence ID" value="NZ_SWAD01000040.1"/>
</dbReference>
<evidence type="ECO:0000256" key="1">
    <source>
        <dbReference type="ARBA" id="ARBA00022649"/>
    </source>
</evidence>
<reference evidence="3 4" key="1">
    <citation type="submission" date="2019-04" db="EMBL/GenBank/DDBJ databases">
        <title>A novel phosphate-accumulating bacterium identified in bioreactor for phosphate removal from wastewater.</title>
        <authorList>
            <person name="Kotlyarov R.Y."/>
            <person name="Beletsky A.V."/>
            <person name="Kallistova A.Y."/>
            <person name="Dorofeev A.G."/>
            <person name="Nikolaev Y.Y."/>
            <person name="Pimenov N.V."/>
            <person name="Ravin N.V."/>
            <person name="Mardanov A.V."/>
        </authorList>
    </citation>
    <scope>NUCLEOTIDE SEQUENCE [LARGE SCALE GENOMIC DNA]</scope>
    <source>
        <strain evidence="3 4">Bin19</strain>
    </source>
</reference>
<dbReference type="Proteomes" id="UP000306324">
    <property type="component" value="Unassembled WGS sequence"/>
</dbReference>
<dbReference type="GO" id="GO:0006355">
    <property type="term" value="P:regulation of DNA-templated transcription"/>
    <property type="evidence" value="ECO:0007669"/>
    <property type="project" value="InterPro"/>
</dbReference>
<dbReference type="EMBL" id="SWAD01000040">
    <property type="protein sequence ID" value="TMQ76796.1"/>
    <property type="molecule type" value="Genomic_DNA"/>
</dbReference>
<name>A0A5S4EN52_9PROT</name>
<evidence type="ECO:0000256" key="2">
    <source>
        <dbReference type="ARBA" id="ARBA00049988"/>
    </source>
</evidence>
<evidence type="ECO:0000313" key="4">
    <source>
        <dbReference type="Proteomes" id="UP000306324"/>
    </source>
</evidence>
<dbReference type="InterPro" id="IPR014795">
    <property type="entry name" value="TacA_1-like"/>
</dbReference>
<dbReference type="SUPFAM" id="SSF47598">
    <property type="entry name" value="Ribbon-helix-helix"/>
    <property type="match status" value="1"/>
</dbReference>
<sequence>MPRALVEDSSRHALAATRQVIEDDEPLKLSERDSLRVLDVLGNPPAPTAKLLAASHKLPRGG</sequence>
<keyword evidence="4" id="KW-1185">Reference proteome</keyword>
<dbReference type="InterPro" id="IPR010985">
    <property type="entry name" value="Ribbon_hlx_hlx"/>
</dbReference>